<dbReference type="AlphaFoldDB" id="A0A836CE37"/>
<feature type="transmembrane region" description="Helical" evidence="1">
    <location>
        <begin position="20"/>
        <end position="39"/>
    </location>
</feature>
<keyword evidence="1" id="KW-0812">Transmembrane</keyword>
<keyword evidence="1" id="KW-0472">Membrane</keyword>
<sequence>MDVYTSHTVTDSLDSHSYYMIPAFCMETVPAGNLLFLRYKRRQRRYRRTQDRRHINLYNCDYIQNNRHQQTAVESPYECNSAYIALGHPIAVLFPASNVIDALNTPPTLVHLGCPEQNAECNRANLWVSTLQ</sequence>
<proteinExistence type="predicted"/>
<reference evidence="2" key="1">
    <citation type="submission" date="2021-02" db="EMBL/GenBank/DDBJ databases">
        <title>First Annotated Genome of the Yellow-green Alga Tribonema minus.</title>
        <authorList>
            <person name="Mahan K.M."/>
        </authorList>
    </citation>
    <scope>NUCLEOTIDE SEQUENCE</scope>
    <source>
        <strain evidence="2">UTEX B ZZ1240</strain>
    </source>
</reference>
<accession>A0A836CE37</accession>
<organism evidence="2 3">
    <name type="scientific">Tribonema minus</name>
    <dbReference type="NCBI Taxonomy" id="303371"/>
    <lineage>
        <taxon>Eukaryota</taxon>
        <taxon>Sar</taxon>
        <taxon>Stramenopiles</taxon>
        <taxon>Ochrophyta</taxon>
        <taxon>PX clade</taxon>
        <taxon>Xanthophyceae</taxon>
        <taxon>Tribonematales</taxon>
        <taxon>Tribonemataceae</taxon>
        <taxon>Tribonema</taxon>
    </lineage>
</organism>
<name>A0A836CE37_9STRA</name>
<keyword evidence="3" id="KW-1185">Reference proteome</keyword>
<gene>
    <name evidence="2" type="ORF">JKP88DRAFT_246708</name>
</gene>
<dbReference type="Proteomes" id="UP000664859">
    <property type="component" value="Unassembled WGS sequence"/>
</dbReference>
<evidence type="ECO:0000313" key="2">
    <source>
        <dbReference type="EMBL" id="KAG5180596.1"/>
    </source>
</evidence>
<protein>
    <submittedName>
        <fullName evidence="2">Uncharacterized protein</fullName>
    </submittedName>
</protein>
<evidence type="ECO:0000313" key="3">
    <source>
        <dbReference type="Proteomes" id="UP000664859"/>
    </source>
</evidence>
<evidence type="ECO:0000256" key="1">
    <source>
        <dbReference type="SAM" id="Phobius"/>
    </source>
</evidence>
<keyword evidence="1" id="KW-1133">Transmembrane helix</keyword>
<comment type="caution">
    <text evidence="2">The sequence shown here is derived from an EMBL/GenBank/DDBJ whole genome shotgun (WGS) entry which is preliminary data.</text>
</comment>
<dbReference type="EMBL" id="JAFCMP010000379">
    <property type="protein sequence ID" value="KAG5180596.1"/>
    <property type="molecule type" value="Genomic_DNA"/>
</dbReference>